<dbReference type="RefSeq" id="WP_337335757.1">
    <property type="nucleotide sequence ID" value="NZ_JBBDHC010000014.1"/>
</dbReference>
<dbReference type="GO" id="GO:0005886">
    <property type="term" value="C:plasma membrane"/>
    <property type="evidence" value="ECO:0007669"/>
    <property type="project" value="TreeGrafter"/>
</dbReference>
<sequence>MVFSRPYTEQRVLRISMLATATLAVFGLVLGLLAGSAAIIFDSIYDMTDAGMTFLALLVANLIRNSTSGDSVGERLAERFTMGFWHLEPIVLGMSGTLLIAAAVYALINAIDSFMSGGRQVQFGYAVFFAAVSLAGSVAMTLFARRANRRIRSDFIALDARGWFMAAALTAAWLAAFVFGYAIERTEHAWIAPYIDPAVLALVCLVVIPIPVGTVRRALADILLVTPADLKRHVDEVALRIVERHGFDGYRAYVARVGRGRQIELYFIVPTRWPARRLEEWDQLRDEIGEAIGNDTPDRWLTIVFTTDPEWAGDSPESAPPPG</sequence>
<dbReference type="AlphaFoldDB" id="A0AAW9R7W4"/>
<dbReference type="GO" id="GO:0015086">
    <property type="term" value="F:cadmium ion transmembrane transporter activity"/>
    <property type="evidence" value="ECO:0007669"/>
    <property type="project" value="TreeGrafter"/>
</dbReference>
<dbReference type="Proteomes" id="UP001364472">
    <property type="component" value="Unassembled WGS sequence"/>
</dbReference>
<dbReference type="Pfam" id="PF01545">
    <property type="entry name" value="Cation_efflux"/>
    <property type="match status" value="1"/>
</dbReference>
<keyword evidence="5 6" id="KW-0472">Membrane</keyword>
<dbReference type="InterPro" id="IPR027469">
    <property type="entry name" value="Cation_efflux_TMD_sf"/>
</dbReference>
<reference evidence="8 9" key="1">
    <citation type="journal article" date="2016" name="Antonie Van Leeuwenhoek">
        <title>Denitratimonas tolerans gen. nov., sp. nov., a denitrifying bacterium isolated from a bioreactor for tannery wastewater treatment.</title>
        <authorList>
            <person name="Han S.I."/>
            <person name="Kim J.O."/>
            <person name="Lee Y.R."/>
            <person name="Ekpeghere K.I."/>
            <person name="Koh S.C."/>
            <person name="Whang K.S."/>
        </authorList>
    </citation>
    <scope>NUCLEOTIDE SEQUENCE [LARGE SCALE GENOMIC DNA]</scope>
    <source>
        <strain evidence="8 9">KACC 17565</strain>
    </source>
</reference>
<feature type="transmembrane region" description="Helical" evidence="6">
    <location>
        <begin position="189"/>
        <end position="208"/>
    </location>
</feature>
<protein>
    <submittedName>
        <fullName evidence="8">Cation transporter</fullName>
    </submittedName>
</protein>
<organism evidence="8 9">
    <name type="scientific">Denitratimonas tolerans</name>
    <dbReference type="NCBI Taxonomy" id="1338420"/>
    <lineage>
        <taxon>Bacteria</taxon>
        <taxon>Pseudomonadati</taxon>
        <taxon>Pseudomonadota</taxon>
        <taxon>Gammaproteobacteria</taxon>
        <taxon>Lysobacterales</taxon>
        <taxon>Lysobacteraceae</taxon>
        <taxon>Denitratimonas</taxon>
    </lineage>
</organism>
<feature type="transmembrane region" description="Helical" evidence="6">
    <location>
        <begin position="123"/>
        <end position="143"/>
    </location>
</feature>
<dbReference type="GO" id="GO:0015341">
    <property type="term" value="F:zinc efflux antiporter activity"/>
    <property type="evidence" value="ECO:0007669"/>
    <property type="project" value="TreeGrafter"/>
</dbReference>
<evidence type="ECO:0000256" key="5">
    <source>
        <dbReference type="ARBA" id="ARBA00023136"/>
    </source>
</evidence>
<comment type="subcellular location">
    <subcellularLocation>
        <location evidence="1">Membrane</location>
        <topology evidence="1">Multi-pass membrane protein</topology>
    </subcellularLocation>
</comment>
<dbReference type="GO" id="GO:0006882">
    <property type="term" value="P:intracellular zinc ion homeostasis"/>
    <property type="evidence" value="ECO:0007669"/>
    <property type="project" value="TreeGrafter"/>
</dbReference>
<feature type="transmembrane region" description="Helical" evidence="6">
    <location>
        <begin position="12"/>
        <end position="41"/>
    </location>
</feature>
<keyword evidence="4 6" id="KW-1133">Transmembrane helix</keyword>
<dbReference type="GO" id="GO:0015093">
    <property type="term" value="F:ferrous iron transmembrane transporter activity"/>
    <property type="evidence" value="ECO:0007669"/>
    <property type="project" value="TreeGrafter"/>
</dbReference>
<gene>
    <name evidence="8" type="ORF">WB794_10255</name>
</gene>
<dbReference type="InterPro" id="IPR058533">
    <property type="entry name" value="Cation_efflux_TM"/>
</dbReference>
<evidence type="ECO:0000313" key="8">
    <source>
        <dbReference type="EMBL" id="MEJ1250052.1"/>
    </source>
</evidence>
<dbReference type="PANTHER" id="PTHR43840">
    <property type="entry name" value="MITOCHONDRIAL METAL TRANSPORTER 1-RELATED"/>
    <property type="match status" value="1"/>
</dbReference>
<keyword evidence="2" id="KW-0813">Transport</keyword>
<dbReference type="InterPro" id="IPR050291">
    <property type="entry name" value="CDF_Transporter"/>
</dbReference>
<feature type="transmembrane region" description="Helical" evidence="6">
    <location>
        <begin position="47"/>
        <end position="63"/>
    </location>
</feature>
<keyword evidence="9" id="KW-1185">Reference proteome</keyword>
<feature type="domain" description="Cation efflux protein transmembrane" evidence="7">
    <location>
        <begin position="14"/>
        <end position="223"/>
    </location>
</feature>
<evidence type="ECO:0000313" key="9">
    <source>
        <dbReference type="Proteomes" id="UP001364472"/>
    </source>
</evidence>
<dbReference type="PANTHER" id="PTHR43840:SF15">
    <property type="entry name" value="MITOCHONDRIAL METAL TRANSPORTER 1-RELATED"/>
    <property type="match status" value="1"/>
</dbReference>
<dbReference type="Gene3D" id="1.20.1510.10">
    <property type="entry name" value="Cation efflux protein transmembrane domain"/>
    <property type="match status" value="1"/>
</dbReference>
<evidence type="ECO:0000259" key="7">
    <source>
        <dbReference type="Pfam" id="PF01545"/>
    </source>
</evidence>
<keyword evidence="3 6" id="KW-0812">Transmembrane</keyword>
<feature type="transmembrane region" description="Helical" evidence="6">
    <location>
        <begin position="84"/>
        <end position="111"/>
    </location>
</feature>
<evidence type="ECO:0000256" key="1">
    <source>
        <dbReference type="ARBA" id="ARBA00004141"/>
    </source>
</evidence>
<name>A0AAW9R7W4_9GAMM</name>
<dbReference type="SUPFAM" id="SSF161111">
    <property type="entry name" value="Cation efflux protein transmembrane domain-like"/>
    <property type="match status" value="1"/>
</dbReference>
<proteinExistence type="predicted"/>
<evidence type="ECO:0000256" key="6">
    <source>
        <dbReference type="SAM" id="Phobius"/>
    </source>
</evidence>
<comment type="caution">
    <text evidence="8">The sequence shown here is derived from an EMBL/GenBank/DDBJ whole genome shotgun (WGS) entry which is preliminary data.</text>
</comment>
<evidence type="ECO:0000256" key="3">
    <source>
        <dbReference type="ARBA" id="ARBA00022692"/>
    </source>
</evidence>
<evidence type="ECO:0000256" key="4">
    <source>
        <dbReference type="ARBA" id="ARBA00022989"/>
    </source>
</evidence>
<feature type="transmembrane region" description="Helical" evidence="6">
    <location>
        <begin position="163"/>
        <end position="183"/>
    </location>
</feature>
<dbReference type="EMBL" id="JBBDHC010000014">
    <property type="protein sequence ID" value="MEJ1250052.1"/>
    <property type="molecule type" value="Genomic_DNA"/>
</dbReference>
<evidence type="ECO:0000256" key="2">
    <source>
        <dbReference type="ARBA" id="ARBA00022448"/>
    </source>
</evidence>
<accession>A0AAW9R7W4</accession>